<name>A0ABU8R2C5_9PSED</name>
<evidence type="ECO:0000313" key="1">
    <source>
        <dbReference type="EMBL" id="MEJ5904021.1"/>
    </source>
</evidence>
<comment type="caution">
    <text evidence="1">The sequence shown here is derived from an EMBL/GenBank/DDBJ whole genome shotgun (WGS) entry which is preliminary data.</text>
</comment>
<sequence>MHRLTIEVDRQLYQQLEHAAQVHHLSLEAECRRRLSGLECQSRYLQALLAELRADAEEEQWRAPDDHPVV</sequence>
<organism evidence="1 2">
    <name type="scientific">Pseudomonas kermanshahensis</name>
    <dbReference type="NCBI Taxonomy" id="2745482"/>
    <lineage>
        <taxon>Bacteria</taxon>
        <taxon>Pseudomonadati</taxon>
        <taxon>Pseudomonadota</taxon>
        <taxon>Gammaproteobacteria</taxon>
        <taxon>Pseudomonadales</taxon>
        <taxon>Pseudomonadaceae</taxon>
        <taxon>Pseudomonas</taxon>
    </lineage>
</organism>
<protein>
    <recommendedName>
        <fullName evidence="3">CopG family transcriptional regulator</fullName>
    </recommendedName>
</protein>
<accession>A0ABU8R2C5</accession>
<gene>
    <name evidence="1" type="ORF">V7V80_04930</name>
</gene>
<dbReference type="SUPFAM" id="SSF47598">
    <property type="entry name" value="Ribbon-helix-helix"/>
    <property type="match status" value="1"/>
</dbReference>
<evidence type="ECO:0000313" key="2">
    <source>
        <dbReference type="Proteomes" id="UP001377692"/>
    </source>
</evidence>
<dbReference type="InterPro" id="IPR010985">
    <property type="entry name" value="Ribbon_hlx_hlx"/>
</dbReference>
<dbReference type="EMBL" id="JBBHLD010000003">
    <property type="protein sequence ID" value="MEJ5904021.1"/>
    <property type="molecule type" value="Genomic_DNA"/>
</dbReference>
<dbReference type="Proteomes" id="UP001377692">
    <property type="component" value="Unassembled WGS sequence"/>
</dbReference>
<proteinExistence type="predicted"/>
<reference evidence="1 2" key="1">
    <citation type="submission" date="2024-02" db="EMBL/GenBank/DDBJ databases">
        <title>Identification of pathogenicity and growth-promoting functions of Pseudomonas putida variants.</title>
        <authorList>
            <person name="Sun J."/>
        </authorList>
    </citation>
    <scope>NUCLEOTIDE SEQUENCE [LARGE SCALE GENOMIC DNA]</scope>
    <source>
        <strain evidence="1 2">A04</strain>
    </source>
</reference>
<evidence type="ECO:0008006" key="3">
    <source>
        <dbReference type="Google" id="ProtNLM"/>
    </source>
</evidence>
<dbReference type="RefSeq" id="WP_085272754.1">
    <property type="nucleotide sequence ID" value="NZ_JABWRY020000001.1"/>
</dbReference>
<keyword evidence="2" id="KW-1185">Reference proteome</keyword>